<sequence length="109" mass="11991">MSDDADLINVEVTYALPTQQRIVALQVEPGTTVYDAVKLSGIEKIFPQINCESDPMGIYGKAIRDPKTTVLKEGQRVEIYRPLIADPKEARAKRAAKMKAQKEAEASGT</sequence>
<reference evidence="3" key="1">
    <citation type="submission" date="2023-07" db="EMBL/GenBank/DDBJ databases">
        <title>Genome content predicts the carbon catabolic preferences of heterotrophic bacteria.</title>
        <authorList>
            <person name="Gralka M."/>
        </authorList>
    </citation>
    <scope>NUCLEOTIDE SEQUENCE</scope>
    <source>
        <strain evidence="3">I2M16</strain>
    </source>
</reference>
<comment type="caution">
    <text evidence="3">The sequence shown here is derived from an EMBL/GenBank/DDBJ whole genome shotgun (WGS) entry which is preliminary data.</text>
</comment>
<dbReference type="InterPro" id="IPR037021">
    <property type="entry name" value="RnfH_sf"/>
</dbReference>
<dbReference type="InterPro" id="IPR005346">
    <property type="entry name" value="RnfH"/>
</dbReference>
<evidence type="ECO:0000313" key="3">
    <source>
        <dbReference type="EMBL" id="MDO6453847.1"/>
    </source>
</evidence>
<dbReference type="PANTHER" id="PTHR37483">
    <property type="entry name" value="UPF0125 PROTEIN RATB"/>
    <property type="match status" value="1"/>
</dbReference>
<evidence type="ECO:0000256" key="2">
    <source>
        <dbReference type="HAMAP-Rule" id="MF_00460"/>
    </source>
</evidence>
<dbReference type="PANTHER" id="PTHR37483:SF1">
    <property type="entry name" value="UPF0125 PROTEIN RATB"/>
    <property type="match status" value="1"/>
</dbReference>
<dbReference type="GeneID" id="89454782"/>
<dbReference type="Gene3D" id="3.10.20.280">
    <property type="entry name" value="RnfH-like"/>
    <property type="match status" value="1"/>
</dbReference>
<evidence type="ECO:0000256" key="1">
    <source>
        <dbReference type="ARBA" id="ARBA00010645"/>
    </source>
</evidence>
<organism evidence="3 4">
    <name type="scientific">Neptunomonas phycophila</name>
    <dbReference type="NCBI Taxonomy" id="1572645"/>
    <lineage>
        <taxon>Bacteria</taxon>
        <taxon>Pseudomonadati</taxon>
        <taxon>Pseudomonadota</taxon>
        <taxon>Gammaproteobacteria</taxon>
        <taxon>Oceanospirillales</taxon>
        <taxon>Oceanospirillaceae</taxon>
        <taxon>Neptunomonas</taxon>
    </lineage>
</organism>
<gene>
    <name evidence="3" type="ORF">Q4490_09735</name>
</gene>
<dbReference type="InterPro" id="IPR016155">
    <property type="entry name" value="Mopterin_synth/thiamin_S_b"/>
</dbReference>
<accession>A0AAW7XLD6</accession>
<dbReference type="EMBL" id="JAUOPG010000005">
    <property type="protein sequence ID" value="MDO6453847.1"/>
    <property type="molecule type" value="Genomic_DNA"/>
</dbReference>
<dbReference type="Proteomes" id="UP001169862">
    <property type="component" value="Unassembled WGS sequence"/>
</dbReference>
<name>A0AAW7XLD6_9GAMM</name>
<dbReference type="AlphaFoldDB" id="A0AAW7XLD6"/>
<protein>
    <recommendedName>
        <fullName evidence="2">UPF0125 protein Q4490_09735</fullName>
    </recommendedName>
</protein>
<dbReference type="RefSeq" id="WP_075170912.1">
    <property type="nucleotide sequence ID" value="NZ_CP041336.1"/>
</dbReference>
<dbReference type="SUPFAM" id="SSF54285">
    <property type="entry name" value="MoaD/ThiS"/>
    <property type="match status" value="1"/>
</dbReference>
<dbReference type="HAMAP" id="MF_00460">
    <property type="entry name" value="UPF0125_RnfH"/>
    <property type="match status" value="1"/>
</dbReference>
<comment type="similarity">
    <text evidence="1 2">Belongs to the UPF0125 (RnfH) family.</text>
</comment>
<evidence type="ECO:0000313" key="4">
    <source>
        <dbReference type="Proteomes" id="UP001169862"/>
    </source>
</evidence>
<dbReference type="Pfam" id="PF03658">
    <property type="entry name" value="Ub-RnfH"/>
    <property type="match status" value="1"/>
</dbReference>
<proteinExistence type="inferred from homology"/>
<dbReference type="NCBIfam" id="NF002490">
    <property type="entry name" value="PRK01777.1"/>
    <property type="match status" value="1"/>
</dbReference>